<evidence type="ECO:0000313" key="3">
    <source>
        <dbReference type="Proteomes" id="UP001371305"/>
    </source>
</evidence>
<reference evidence="2 3" key="1">
    <citation type="submission" date="2024-04" db="EMBL/GenBank/DDBJ databases">
        <title>Luteolibacter sp. isolated from soil.</title>
        <authorList>
            <person name="An J."/>
        </authorList>
    </citation>
    <scope>NUCLEOTIDE SEQUENCE [LARGE SCALE GENOMIC DNA]</scope>
    <source>
        <strain evidence="2 3">Y139</strain>
    </source>
</reference>
<gene>
    <name evidence="2" type="ORF">WKV53_10325</name>
</gene>
<protein>
    <submittedName>
        <fullName evidence="2">Uncharacterized protein</fullName>
    </submittedName>
</protein>
<feature type="compositionally biased region" description="Pro residues" evidence="1">
    <location>
        <begin position="76"/>
        <end position="87"/>
    </location>
</feature>
<proteinExistence type="predicted"/>
<feature type="region of interest" description="Disordered" evidence="1">
    <location>
        <begin position="21"/>
        <end position="123"/>
    </location>
</feature>
<organism evidence="2 3">
    <name type="scientific">Luteolibacter soli</name>
    <dbReference type="NCBI Taxonomy" id="3135280"/>
    <lineage>
        <taxon>Bacteria</taxon>
        <taxon>Pseudomonadati</taxon>
        <taxon>Verrucomicrobiota</taxon>
        <taxon>Verrucomicrobiia</taxon>
        <taxon>Verrucomicrobiales</taxon>
        <taxon>Verrucomicrobiaceae</taxon>
        <taxon>Luteolibacter</taxon>
    </lineage>
</organism>
<dbReference type="EMBL" id="JBBUKT010000003">
    <property type="protein sequence ID" value="MEK7950895.1"/>
    <property type="molecule type" value="Genomic_DNA"/>
</dbReference>
<sequence>MKSLALLPLSLLAASCFYPDPYAQQQRPPYRNGEPYSPYGPGARSRGMDAPAPYSPGMAPDSETGQFEPVPGGNGPQPPPPVAPRPTSPRIEPDMDSPDGPSTPAPAPRPTYPDAKRTANSNQVISPYAPYNVIDVEGFKSGALAKDPSNGKIFRVP</sequence>
<name>A0ABU9AW82_9BACT</name>
<dbReference type="Proteomes" id="UP001371305">
    <property type="component" value="Unassembled WGS sequence"/>
</dbReference>
<feature type="compositionally biased region" description="Pro residues" evidence="1">
    <location>
        <begin position="101"/>
        <end position="111"/>
    </location>
</feature>
<accession>A0ABU9AW82</accession>
<comment type="caution">
    <text evidence="2">The sequence shown here is derived from an EMBL/GenBank/DDBJ whole genome shotgun (WGS) entry which is preliminary data.</text>
</comment>
<dbReference type="PROSITE" id="PS51257">
    <property type="entry name" value="PROKAR_LIPOPROTEIN"/>
    <property type="match status" value="1"/>
</dbReference>
<evidence type="ECO:0000256" key="1">
    <source>
        <dbReference type="SAM" id="MobiDB-lite"/>
    </source>
</evidence>
<keyword evidence="3" id="KW-1185">Reference proteome</keyword>
<evidence type="ECO:0000313" key="2">
    <source>
        <dbReference type="EMBL" id="MEK7950895.1"/>
    </source>
</evidence>